<reference evidence="4" key="1">
    <citation type="submission" date="2016-10" db="EMBL/GenBank/DDBJ databases">
        <authorList>
            <person name="Varghese N."/>
            <person name="Submissions S."/>
        </authorList>
    </citation>
    <scope>NUCLEOTIDE SEQUENCE [LARGE SCALE GENOMIC DNA]</scope>
    <source>
        <strain evidence="4">SUR2</strain>
    </source>
</reference>
<feature type="coiled-coil region" evidence="1">
    <location>
        <begin position="97"/>
        <end position="124"/>
    </location>
</feature>
<dbReference type="STRING" id="1612149.SAMN05216324_11772"/>
<name>A0A1K2IV01_9FLAO</name>
<evidence type="ECO:0000313" key="4">
    <source>
        <dbReference type="Proteomes" id="UP000182034"/>
    </source>
</evidence>
<dbReference type="AlphaFoldDB" id="A0A1K2IV01"/>
<keyword evidence="4" id="KW-1185">Reference proteome</keyword>
<dbReference type="PROSITE" id="PS50943">
    <property type="entry name" value="HTH_CROC1"/>
    <property type="match status" value="1"/>
</dbReference>
<dbReference type="Pfam" id="PF01381">
    <property type="entry name" value="HTH_3"/>
    <property type="match status" value="1"/>
</dbReference>
<accession>A0A1K2IV01</accession>
<dbReference type="InterPro" id="IPR001387">
    <property type="entry name" value="Cro/C1-type_HTH"/>
</dbReference>
<feature type="domain" description="HTH cro/C1-type" evidence="2">
    <location>
        <begin position="6"/>
        <end position="60"/>
    </location>
</feature>
<evidence type="ECO:0000259" key="2">
    <source>
        <dbReference type="PROSITE" id="PS50943"/>
    </source>
</evidence>
<dbReference type="Gene3D" id="1.10.260.40">
    <property type="entry name" value="lambda repressor-like DNA-binding domains"/>
    <property type="match status" value="1"/>
</dbReference>
<dbReference type="CDD" id="cd00093">
    <property type="entry name" value="HTH_XRE"/>
    <property type="match status" value="1"/>
</dbReference>
<dbReference type="GO" id="GO:0003677">
    <property type="term" value="F:DNA binding"/>
    <property type="evidence" value="ECO:0007669"/>
    <property type="project" value="InterPro"/>
</dbReference>
<dbReference type="EMBL" id="FPKW01000017">
    <property type="protein sequence ID" value="SFZ96257.1"/>
    <property type="molecule type" value="Genomic_DNA"/>
</dbReference>
<evidence type="ECO:0000313" key="3">
    <source>
        <dbReference type="EMBL" id="SFZ96257.1"/>
    </source>
</evidence>
<dbReference type="SUPFAM" id="SSF47413">
    <property type="entry name" value="lambda repressor-like DNA-binding domains"/>
    <property type="match status" value="1"/>
</dbReference>
<evidence type="ECO:0000256" key="1">
    <source>
        <dbReference type="SAM" id="Coils"/>
    </source>
</evidence>
<organism evidence="3 4">
    <name type="scientific">Chryseobacterium limigenitum</name>
    <dbReference type="NCBI Taxonomy" id="1612149"/>
    <lineage>
        <taxon>Bacteria</taxon>
        <taxon>Pseudomonadati</taxon>
        <taxon>Bacteroidota</taxon>
        <taxon>Flavobacteriia</taxon>
        <taxon>Flavobacteriales</taxon>
        <taxon>Weeksellaceae</taxon>
        <taxon>Chryseobacterium group</taxon>
        <taxon>Chryseobacterium</taxon>
    </lineage>
</organism>
<protein>
    <submittedName>
        <fullName evidence="3">Helix-turn-helix</fullName>
    </submittedName>
</protein>
<gene>
    <name evidence="3" type="ORF">SAMN05216324_11772</name>
</gene>
<dbReference type="InterPro" id="IPR010982">
    <property type="entry name" value="Lambda_DNA-bd_dom_sf"/>
</dbReference>
<dbReference type="RefSeq" id="WP_083582379.1">
    <property type="nucleotide sequence ID" value="NZ_FPKW01000017.1"/>
</dbReference>
<dbReference type="OrthoDB" id="1274166at2"/>
<dbReference type="SMART" id="SM00530">
    <property type="entry name" value="HTH_XRE"/>
    <property type="match status" value="1"/>
</dbReference>
<proteinExistence type="predicted"/>
<dbReference type="Proteomes" id="UP000182034">
    <property type="component" value="Unassembled WGS sequence"/>
</dbReference>
<sequence>MIKEKLIRARKDKKFSQLDIAEHLNISQTQYLRKEKGEIEIKDDEWERIAKLLDIEVDEIKEEDSSRINQFFDVSGEYKNSYIGSNNNYCNIPEFLLESQREYMEILKQEIQQLKEKVSQLENQNK</sequence>
<keyword evidence="1" id="KW-0175">Coiled coil</keyword>